<dbReference type="PANTHER" id="PTHR20383">
    <property type="entry name" value="RNA POLYMERASE II SUBUNIT A C-TERMINAL DOMAIN PHOSPHATASE"/>
    <property type="match status" value="1"/>
</dbReference>
<evidence type="ECO:0000256" key="9">
    <source>
        <dbReference type="RuleBase" id="RU369031"/>
    </source>
</evidence>
<name>A0ABY8EIE7_MALFU</name>
<comment type="function">
    <text evidence="9">Processively dephosphorylates Ser-5 of the heptad repeats YSPTSPS in the C-terminal domain of the largest RNA polymerase II subunit (RPB1).</text>
</comment>
<evidence type="ECO:0000256" key="1">
    <source>
        <dbReference type="ARBA" id="ARBA00004123"/>
    </source>
</evidence>
<gene>
    <name evidence="10" type="primary">SSU72</name>
    <name evidence="10" type="ORF">GLX27_000188</name>
</gene>
<dbReference type="Proteomes" id="UP000818624">
    <property type="component" value="Chromosome 1"/>
</dbReference>
<sequence length="210" mass="23536">MTQDPRAAAGAAVGAELDKRGVMFCVVCASNQNRSMFGHNALLKAGMQVCSAGTGSAVRLPGPAIDKPNIYTFGTPYDYMYQDLMKKDPRLYEANGLLSMLDRNRRIKTAPERWHDSRRVADIVITCEERCFDSVCEDLLSRRSELNRAVHVINVEIKDNHEEADIASRAILALARKIEAAQDIDEEIDGILEEQQQSFPYPLLHTVAYY</sequence>
<comment type="catalytic activity">
    <reaction evidence="8 9">
        <text>O-phospho-L-threonyl-[protein] + H2O = L-threonyl-[protein] + phosphate</text>
        <dbReference type="Rhea" id="RHEA:47004"/>
        <dbReference type="Rhea" id="RHEA-COMP:11060"/>
        <dbReference type="Rhea" id="RHEA-COMP:11605"/>
        <dbReference type="ChEBI" id="CHEBI:15377"/>
        <dbReference type="ChEBI" id="CHEBI:30013"/>
        <dbReference type="ChEBI" id="CHEBI:43474"/>
        <dbReference type="ChEBI" id="CHEBI:61977"/>
        <dbReference type="EC" id="3.1.3.16"/>
    </reaction>
</comment>
<dbReference type="Gene3D" id="3.40.50.2300">
    <property type="match status" value="2"/>
</dbReference>
<accession>A0ABY8EIE7</accession>
<evidence type="ECO:0000313" key="11">
    <source>
        <dbReference type="Proteomes" id="UP000818624"/>
    </source>
</evidence>
<organism evidence="10 11">
    <name type="scientific">Malassezia furfur</name>
    <name type="common">Pityriasis versicolor infection agent</name>
    <name type="synonym">Pityrosporum furfur</name>
    <dbReference type="NCBI Taxonomy" id="55194"/>
    <lineage>
        <taxon>Eukaryota</taxon>
        <taxon>Fungi</taxon>
        <taxon>Dikarya</taxon>
        <taxon>Basidiomycota</taxon>
        <taxon>Ustilaginomycotina</taxon>
        <taxon>Malasseziomycetes</taxon>
        <taxon>Malasseziales</taxon>
        <taxon>Malasseziaceae</taxon>
        <taxon>Malassezia</taxon>
    </lineage>
</organism>
<dbReference type="EMBL" id="CP046234">
    <property type="protein sequence ID" value="WFD45567.1"/>
    <property type="molecule type" value="Genomic_DNA"/>
</dbReference>
<evidence type="ECO:0000256" key="8">
    <source>
        <dbReference type="ARBA" id="ARBA00048336"/>
    </source>
</evidence>
<reference evidence="10 11" key="1">
    <citation type="journal article" date="2020" name="Elife">
        <title>Loss of centromere function drives karyotype evolution in closely related Malassezia species.</title>
        <authorList>
            <person name="Sankaranarayanan S.R."/>
            <person name="Ianiri G."/>
            <person name="Coelho M.A."/>
            <person name="Reza M.H."/>
            <person name="Thimmappa B.C."/>
            <person name="Ganguly P."/>
            <person name="Vadnala R.N."/>
            <person name="Sun S."/>
            <person name="Siddharthan R."/>
            <person name="Tellgren-Roth C."/>
            <person name="Dawson T.L."/>
            <person name="Heitman J."/>
            <person name="Sanyal K."/>
        </authorList>
    </citation>
    <scope>NUCLEOTIDE SEQUENCE [LARGE SCALE GENOMIC DNA]</scope>
    <source>
        <strain evidence="10">CBS14141</strain>
    </source>
</reference>
<comment type="similarity">
    <text evidence="2 9">Belongs to the SSU72 phosphatase family.</text>
</comment>
<keyword evidence="6 9" id="KW-0539">Nucleus</keyword>
<dbReference type="Pfam" id="PF04722">
    <property type="entry name" value="Ssu72"/>
    <property type="match status" value="1"/>
</dbReference>
<dbReference type="EC" id="3.1.3.16" evidence="9"/>
<dbReference type="InterPro" id="IPR006811">
    <property type="entry name" value="RNA_pol_II_suA"/>
</dbReference>
<keyword evidence="11" id="KW-1185">Reference proteome</keyword>
<comment type="catalytic activity">
    <reaction evidence="7 9">
        <text>O-phospho-L-seryl-[protein] + H2O = L-seryl-[protein] + phosphate</text>
        <dbReference type="Rhea" id="RHEA:20629"/>
        <dbReference type="Rhea" id="RHEA-COMP:9863"/>
        <dbReference type="Rhea" id="RHEA-COMP:11604"/>
        <dbReference type="ChEBI" id="CHEBI:15377"/>
        <dbReference type="ChEBI" id="CHEBI:29999"/>
        <dbReference type="ChEBI" id="CHEBI:43474"/>
        <dbReference type="ChEBI" id="CHEBI:83421"/>
        <dbReference type="EC" id="3.1.3.16"/>
    </reaction>
</comment>
<keyword evidence="5 9" id="KW-0904">Protein phosphatase</keyword>
<evidence type="ECO:0000256" key="7">
    <source>
        <dbReference type="ARBA" id="ARBA00047761"/>
    </source>
</evidence>
<proteinExistence type="inferred from homology"/>
<dbReference type="GO" id="GO:0004722">
    <property type="term" value="F:protein serine/threonine phosphatase activity"/>
    <property type="evidence" value="ECO:0007669"/>
    <property type="project" value="UniProtKB-EC"/>
</dbReference>
<evidence type="ECO:0000256" key="3">
    <source>
        <dbReference type="ARBA" id="ARBA00022664"/>
    </source>
</evidence>
<protein>
    <recommendedName>
        <fullName evidence="9">RNA polymerase II subunit A C-terminal domain phosphatase SSU72</fullName>
        <shortName evidence="9">CTD phosphatase SSU72</shortName>
        <ecNumber evidence="9">3.1.3.16</ecNumber>
    </recommendedName>
</protein>
<evidence type="ECO:0000256" key="5">
    <source>
        <dbReference type="ARBA" id="ARBA00022912"/>
    </source>
</evidence>
<evidence type="ECO:0000256" key="4">
    <source>
        <dbReference type="ARBA" id="ARBA00022801"/>
    </source>
</evidence>
<comment type="subcellular location">
    <subcellularLocation>
        <location evidence="1 9">Nucleus</location>
    </subcellularLocation>
</comment>
<evidence type="ECO:0000256" key="2">
    <source>
        <dbReference type="ARBA" id="ARBA00008978"/>
    </source>
</evidence>
<comment type="function">
    <text evidence="9">Component of the cleavage and polyadenylation factor (CPF) complex, which plays a key role in polyadenylation-dependent pre-mRNA 3'-end formation and cooperates with cleavage factors including the CFIA complex and NAB4/CFIB. SSU72 is required for 3'-end formation of snoRNAs.</text>
</comment>
<keyword evidence="4 9" id="KW-0378">Hydrolase</keyword>
<comment type="subunit">
    <text evidence="9">Component of the cleavage and polyadenylation factor (CPF) complex.</text>
</comment>
<evidence type="ECO:0000313" key="10">
    <source>
        <dbReference type="EMBL" id="WFD45567.1"/>
    </source>
</evidence>
<evidence type="ECO:0000256" key="6">
    <source>
        <dbReference type="ARBA" id="ARBA00023242"/>
    </source>
</evidence>
<keyword evidence="3 9" id="KW-0507">mRNA processing</keyword>